<dbReference type="InterPro" id="IPR008271">
    <property type="entry name" value="Ser/Thr_kinase_AS"/>
</dbReference>
<protein>
    <recommendedName>
        <fullName evidence="17">Serine/threonine-protein kinase StkP</fullName>
        <ecNumber evidence="2">2.7.11.1</ecNumber>
    </recommendedName>
    <alternativeName>
        <fullName evidence="18">Eukaryotic-type Ser/Thr protein kinase</fullName>
    </alternativeName>
</protein>
<dbReference type="InterPro" id="IPR017441">
    <property type="entry name" value="Protein_kinase_ATP_BS"/>
</dbReference>
<keyword evidence="12" id="KW-0472">Membrane</keyword>
<name>A0AA96VLR5_9STRE</name>
<keyword evidence="11" id="KW-0133">Cell shape</keyword>
<sequence>MIQIGKIFAGRYRIVRQIGRGGMADVYLARDLILDGEEVAVKVLRTNYQTDQIAIQRFQREARAMADLDHPNIVRISDIGEEDGQQYLAMEYINGLDLKRYIKENAPLSNDVAVRIMGQILLAMRMAHTRGIVHRDLKPQNVILTSSGVAKVTDFGIAVAFAETSLTQTNSMLGSVHYLSPEQARGSKATIQSDIYAMGIILFEMLTGRIPYDGDSAVTIALQHFQKPLPSVREENANVPQALENVVLKATAKKLSERYKSVAEMYTDLASSLSLDRRNEPKVVLEENKVDTKTLPKLSQANVDIKPVASAEAVKTKADKQPTGKQDNSKQKAVAKPVAKARQGVRTRFKVLFGVFLLTLMAVGSIFFNSPKTVTVPNVAGQTVEKAQEMIEIAGLEVGNVTKEATNEVAEGLVIRTSPGANSSKRQGSKVDLVIATAAMVVIPDVSGKDQETAQQELEALGLQVSVKEEYSLTVDKGVVIKTNPEVNASAEKGSSITLYVSKGVVVPNVIGRSQESATQMLQDAGFYIGTITQVYSSSVEAGQVISTDPVADTELERGAVINLEVSKGKELIMPDLTSGHLTYSQASSQLQTLGVKVANIEKQEDRSYYSTTSDIVIGQYPAAGNTIEGTVTLYVSVATATTSSESSSTSSTASSISSSSSSSASISDSGQ</sequence>
<dbReference type="Pfam" id="PF03793">
    <property type="entry name" value="PASTA"/>
    <property type="match status" value="4"/>
</dbReference>
<dbReference type="PROSITE" id="PS00107">
    <property type="entry name" value="PROTEIN_KINASE_ATP"/>
    <property type="match status" value="1"/>
</dbReference>
<dbReference type="CDD" id="cd06577">
    <property type="entry name" value="PASTA_pknB"/>
    <property type="match status" value="4"/>
</dbReference>
<dbReference type="Gene3D" id="3.30.200.20">
    <property type="entry name" value="Phosphorylase Kinase, domain 1"/>
    <property type="match status" value="1"/>
</dbReference>
<dbReference type="Gene3D" id="1.10.510.10">
    <property type="entry name" value="Transferase(Phosphotransferase) domain 1"/>
    <property type="match status" value="1"/>
</dbReference>
<keyword evidence="9 23" id="KW-0418">Kinase</keyword>
<dbReference type="SMART" id="SM00740">
    <property type="entry name" value="PASTA"/>
    <property type="match status" value="4"/>
</dbReference>
<accession>A0AA96VLR5</accession>
<evidence type="ECO:0000256" key="11">
    <source>
        <dbReference type="ARBA" id="ARBA00022960"/>
    </source>
</evidence>
<evidence type="ECO:0000256" key="14">
    <source>
        <dbReference type="ARBA" id="ARBA00023306"/>
    </source>
</evidence>
<gene>
    <name evidence="23" type="primary">pknB</name>
    <name evidence="23" type="ORF">PW252_02120</name>
</gene>
<evidence type="ECO:0000256" key="6">
    <source>
        <dbReference type="ARBA" id="ARBA00022692"/>
    </source>
</evidence>
<feature type="domain" description="PASTA" evidence="22">
    <location>
        <begin position="437"/>
        <end position="503"/>
    </location>
</feature>
<evidence type="ECO:0000256" key="18">
    <source>
        <dbReference type="ARBA" id="ARBA00083397"/>
    </source>
</evidence>
<evidence type="ECO:0000256" key="19">
    <source>
        <dbReference type="PROSITE-ProRule" id="PRU10141"/>
    </source>
</evidence>
<keyword evidence="12" id="KW-1133">Transmembrane helix</keyword>
<evidence type="ECO:0000256" key="17">
    <source>
        <dbReference type="ARBA" id="ARBA00067687"/>
    </source>
</evidence>
<keyword evidence="7" id="KW-0677">Repeat</keyword>
<keyword evidence="6" id="KW-0812">Transmembrane</keyword>
<evidence type="ECO:0000259" key="21">
    <source>
        <dbReference type="PROSITE" id="PS50011"/>
    </source>
</evidence>
<evidence type="ECO:0000256" key="16">
    <source>
        <dbReference type="ARBA" id="ARBA00048679"/>
    </source>
</evidence>
<keyword evidence="13" id="KW-0717">Septation</keyword>
<dbReference type="GO" id="GO:0000917">
    <property type="term" value="P:division septum assembly"/>
    <property type="evidence" value="ECO:0007669"/>
    <property type="project" value="UniProtKB-KW"/>
</dbReference>
<dbReference type="FunFam" id="3.30.200.20:FF:000035">
    <property type="entry name" value="Serine/threonine protein kinase Stk1"/>
    <property type="match status" value="1"/>
</dbReference>
<dbReference type="GO" id="GO:0005524">
    <property type="term" value="F:ATP binding"/>
    <property type="evidence" value="ECO:0007669"/>
    <property type="project" value="UniProtKB-UniRule"/>
</dbReference>
<evidence type="ECO:0000256" key="1">
    <source>
        <dbReference type="ARBA" id="ARBA00004162"/>
    </source>
</evidence>
<evidence type="ECO:0000313" key="23">
    <source>
        <dbReference type="EMBL" id="WNY51478.1"/>
    </source>
</evidence>
<feature type="region of interest" description="Disordered" evidence="20">
    <location>
        <begin position="313"/>
        <end position="334"/>
    </location>
</feature>
<reference evidence="23" key="1">
    <citation type="submission" date="2023-02" db="EMBL/GenBank/DDBJ databases">
        <title>Streptococcus sp. Genome Sequencing and Assembly.</title>
        <authorList>
            <person name="Shore S.M."/>
            <person name="Nicholson T.L."/>
        </authorList>
    </citation>
    <scope>NUCLEOTIDE SEQUENCE</scope>
    <source>
        <strain evidence="23">29887</strain>
    </source>
</reference>
<dbReference type="GO" id="GO:0008360">
    <property type="term" value="P:regulation of cell shape"/>
    <property type="evidence" value="ECO:0007669"/>
    <property type="project" value="UniProtKB-KW"/>
</dbReference>
<dbReference type="FunFam" id="1.10.510.10:FF:000021">
    <property type="entry name" value="Serine/threonine protein kinase"/>
    <property type="match status" value="1"/>
</dbReference>
<dbReference type="GO" id="GO:0005886">
    <property type="term" value="C:plasma membrane"/>
    <property type="evidence" value="ECO:0007669"/>
    <property type="project" value="UniProtKB-SubCell"/>
</dbReference>
<feature type="binding site" evidence="19">
    <location>
        <position position="42"/>
    </location>
    <ligand>
        <name>ATP</name>
        <dbReference type="ChEBI" id="CHEBI:30616"/>
    </ligand>
</feature>
<dbReference type="InterPro" id="IPR005543">
    <property type="entry name" value="PASTA_dom"/>
</dbReference>
<dbReference type="InterPro" id="IPR000719">
    <property type="entry name" value="Prot_kinase_dom"/>
</dbReference>
<evidence type="ECO:0000256" key="3">
    <source>
        <dbReference type="ARBA" id="ARBA00022527"/>
    </source>
</evidence>
<evidence type="ECO:0000256" key="12">
    <source>
        <dbReference type="ARBA" id="ARBA00022989"/>
    </source>
</evidence>
<dbReference type="EMBL" id="CP118735">
    <property type="protein sequence ID" value="WNY51478.1"/>
    <property type="molecule type" value="Genomic_DNA"/>
</dbReference>
<dbReference type="SMART" id="SM00220">
    <property type="entry name" value="S_TKc"/>
    <property type="match status" value="1"/>
</dbReference>
<dbReference type="InterPro" id="IPR011009">
    <property type="entry name" value="Kinase-like_dom_sf"/>
</dbReference>
<feature type="region of interest" description="Disordered" evidence="20">
    <location>
        <begin position="642"/>
        <end position="672"/>
    </location>
</feature>
<dbReference type="EC" id="2.7.11.1" evidence="2"/>
<proteinExistence type="predicted"/>
<keyword evidence="14" id="KW-0131">Cell cycle</keyword>
<evidence type="ECO:0000256" key="8">
    <source>
        <dbReference type="ARBA" id="ARBA00022741"/>
    </source>
</evidence>
<comment type="catalytic activity">
    <reaction evidence="15">
        <text>L-threonyl-[protein] + ATP = O-phospho-L-threonyl-[protein] + ADP + H(+)</text>
        <dbReference type="Rhea" id="RHEA:46608"/>
        <dbReference type="Rhea" id="RHEA-COMP:11060"/>
        <dbReference type="Rhea" id="RHEA-COMP:11605"/>
        <dbReference type="ChEBI" id="CHEBI:15378"/>
        <dbReference type="ChEBI" id="CHEBI:30013"/>
        <dbReference type="ChEBI" id="CHEBI:30616"/>
        <dbReference type="ChEBI" id="CHEBI:61977"/>
        <dbReference type="ChEBI" id="CHEBI:456216"/>
        <dbReference type="EC" id="2.7.11.1"/>
    </reaction>
</comment>
<evidence type="ECO:0000256" key="15">
    <source>
        <dbReference type="ARBA" id="ARBA00047899"/>
    </source>
</evidence>
<feature type="domain" description="PASTA" evidence="22">
    <location>
        <begin position="504"/>
        <end position="568"/>
    </location>
</feature>
<keyword evidence="10 19" id="KW-0067">ATP-binding</keyword>
<evidence type="ECO:0000256" key="13">
    <source>
        <dbReference type="ARBA" id="ARBA00023210"/>
    </source>
</evidence>
<evidence type="ECO:0000256" key="20">
    <source>
        <dbReference type="SAM" id="MobiDB-lite"/>
    </source>
</evidence>
<evidence type="ECO:0000259" key="22">
    <source>
        <dbReference type="PROSITE" id="PS51178"/>
    </source>
</evidence>
<dbReference type="PROSITE" id="PS51178">
    <property type="entry name" value="PASTA"/>
    <property type="match status" value="4"/>
</dbReference>
<dbReference type="SUPFAM" id="SSF56112">
    <property type="entry name" value="Protein kinase-like (PK-like)"/>
    <property type="match status" value="1"/>
</dbReference>
<evidence type="ECO:0000256" key="5">
    <source>
        <dbReference type="ARBA" id="ARBA00022679"/>
    </source>
</evidence>
<dbReference type="CDD" id="cd14014">
    <property type="entry name" value="STKc_PknB_like"/>
    <property type="match status" value="1"/>
</dbReference>
<dbReference type="Pfam" id="PF00069">
    <property type="entry name" value="Pkinase"/>
    <property type="match status" value="1"/>
</dbReference>
<evidence type="ECO:0000256" key="4">
    <source>
        <dbReference type="ARBA" id="ARBA00022618"/>
    </source>
</evidence>
<dbReference type="GO" id="GO:0004674">
    <property type="term" value="F:protein serine/threonine kinase activity"/>
    <property type="evidence" value="ECO:0007669"/>
    <property type="project" value="UniProtKB-KW"/>
</dbReference>
<dbReference type="NCBIfam" id="NF033483">
    <property type="entry name" value="PknB_PASTA_kin"/>
    <property type="match status" value="1"/>
</dbReference>
<keyword evidence="8 19" id="KW-0547">Nucleotide-binding</keyword>
<evidence type="ECO:0000256" key="9">
    <source>
        <dbReference type="ARBA" id="ARBA00022777"/>
    </source>
</evidence>
<dbReference type="PROSITE" id="PS00108">
    <property type="entry name" value="PROTEIN_KINASE_ST"/>
    <property type="match status" value="1"/>
</dbReference>
<feature type="compositionally biased region" description="Basic and acidic residues" evidence="20">
    <location>
        <begin position="314"/>
        <end position="330"/>
    </location>
</feature>
<comment type="subcellular location">
    <subcellularLocation>
        <location evidence="1">Cell membrane</location>
        <topology evidence="1">Single-pass membrane protein</topology>
    </subcellularLocation>
</comment>
<feature type="domain" description="Protein kinase" evidence="21">
    <location>
        <begin position="12"/>
        <end position="273"/>
    </location>
</feature>
<comment type="catalytic activity">
    <reaction evidence="16">
        <text>L-seryl-[protein] + ATP = O-phospho-L-seryl-[protein] + ADP + H(+)</text>
        <dbReference type="Rhea" id="RHEA:17989"/>
        <dbReference type="Rhea" id="RHEA-COMP:9863"/>
        <dbReference type="Rhea" id="RHEA-COMP:11604"/>
        <dbReference type="ChEBI" id="CHEBI:15378"/>
        <dbReference type="ChEBI" id="CHEBI:29999"/>
        <dbReference type="ChEBI" id="CHEBI:30616"/>
        <dbReference type="ChEBI" id="CHEBI:83421"/>
        <dbReference type="ChEBI" id="CHEBI:456216"/>
        <dbReference type="EC" id="2.7.11.1"/>
    </reaction>
</comment>
<feature type="domain" description="PASTA" evidence="22">
    <location>
        <begin position="569"/>
        <end position="638"/>
    </location>
</feature>
<dbReference type="PROSITE" id="PS50011">
    <property type="entry name" value="PROTEIN_KINASE_DOM"/>
    <property type="match status" value="1"/>
</dbReference>
<keyword evidence="5" id="KW-0808">Transferase</keyword>
<evidence type="ECO:0000256" key="2">
    <source>
        <dbReference type="ARBA" id="ARBA00012513"/>
    </source>
</evidence>
<dbReference type="PANTHER" id="PTHR43289">
    <property type="entry name" value="MITOGEN-ACTIVATED PROTEIN KINASE KINASE KINASE 20-RELATED"/>
    <property type="match status" value="1"/>
</dbReference>
<dbReference type="RefSeq" id="WP_248050120.1">
    <property type="nucleotide sequence ID" value="NZ_CP118735.1"/>
</dbReference>
<evidence type="ECO:0000256" key="10">
    <source>
        <dbReference type="ARBA" id="ARBA00022840"/>
    </source>
</evidence>
<keyword evidence="4" id="KW-0132">Cell division</keyword>
<dbReference type="PANTHER" id="PTHR43289:SF34">
    <property type="entry name" value="SERINE_THREONINE-PROTEIN KINASE YBDM-RELATED"/>
    <property type="match status" value="1"/>
</dbReference>
<evidence type="ECO:0000256" key="7">
    <source>
        <dbReference type="ARBA" id="ARBA00022737"/>
    </source>
</evidence>
<dbReference type="KEGG" id="sins:PW252_02120"/>
<organism evidence="23">
    <name type="scientific">Streptococcus iners</name>
    <dbReference type="NCBI Taxonomy" id="3028084"/>
    <lineage>
        <taxon>Bacteria</taxon>
        <taxon>Bacillati</taxon>
        <taxon>Bacillota</taxon>
        <taxon>Bacilli</taxon>
        <taxon>Lactobacillales</taxon>
        <taxon>Streptococcaceae</taxon>
        <taxon>Streptococcus</taxon>
    </lineage>
</organism>
<dbReference type="AlphaFoldDB" id="A0AA96VLR5"/>
<feature type="domain" description="PASTA" evidence="22">
    <location>
        <begin position="370"/>
        <end position="436"/>
    </location>
</feature>
<keyword evidence="3" id="KW-0723">Serine/threonine-protein kinase</keyword>
<dbReference type="Gene3D" id="3.30.10.20">
    <property type="match status" value="4"/>
</dbReference>